<reference evidence="5" key="1">
    <citation type="submission" date="2023-07" db="EMBL/GenBank/DDBJ databases">
        <title>30 novel species of actinomycetes from the DSMZ collection.</title>
        <authorList>
            <person name="Nouioui I."/>
        </authorList>
    </citation>
    <scope>NUCLEOTIDE SEQUENCE [LARGE SCALE GENOMIC DNA]</scope>
    <source>
        <strain evidence="5">DSM 44399</strain>
    </source>
</reference>
<feature type="region of interest" description="Disordered" evidence="1">
    <location>
        <begin position="24"/>
        <end position="50"/>
    </location>
</feature>
<feature type="chain" id="PRO_5047336650" evidence="2">
    <location>
        <begin position="22"/>
        <end position="560"/>
    </location>
</feature>
<dbReference type="CDD" id="cd08501">
    <property type="entry name" value="PBP2_Lpqw"/>
    <property type="match status" value="1"/>
</dbReference>
<gene>
    <name evidence="4" type="ORF">RM423_10345</name>
</gene>
<accession>A0ABU2J9X6</accession>
<dbReference type="Gene3D" id="3.40.190.10">
    <property type="entry name" value="Periplasmic binding protein-like II"/>
    <property type="match status" value="1"/>
</dbReference>
<sequence>MRVFGKVGIATVVAASLALTACGGSSKSGTGSNNSGKKAQAVSTANDVNPMPYDQVPAGGTLRWPIDSYPANFNINEIDGNESGINDLMWSTLPFVWHFDAGSKPILDTDVVDKAEQTSASPQTIEYHINPKAVWSDGSPITYRDFAGLWKALNGKNKGYKAASTNGYEQIGSVEKGATDQDVKVTFKTVYPDWKALFSPLLPASLNETPASFNSSWVNGPTLSGGPFKIASMDKTAKTITVVRNDKWWGPKAKLDKIQYIVLDQSAQAKALQSDQVDFVDIGSNVASYATVKATPGVSIHKAGGPNWRHIDLGSTGPMADVKVRQAVMLSINRAGDAKTLLSPLDWPATVLDSHIWMNNQSQYKATCGAFCNQDVAKAGTLLESAGYKKGSDGFYAKNGKVLNLTFVIPAGVKTSSDEAALQQKALGTAGIKVTIKSVPSDPFFPEYVEVGKFDLTIFSWIGTPFPVSSAQSIYTSTGGQNYAKIGTPELDALYKQAVTELDPQKATDLTYQIDQKIWEEGHSVALYQRPDLVASKSNLVNLGSFGFADRVYENMGFKK</sequence>
<organism evidence="4 5">
    <name type="scientific">Jatrophihabitans lederbergiae</name>
    <dbReference type="NCBI Taxonomy" id="3075547"/>
    <lineage>
        <taxon>Bacteria</taxon>
        <taxon>Bacillati</taxon>
        <taxon>Actinomycetota</taxon>
        <taxon>Actinomycetes</taxon>
        <taxon>Jatrophihabitantales</taxon>
        <taxon>Jatrophihabitantaceae</taxon>
        <taxon>Jatrophihabitans</taxon>
    </lineage>
</organism>
<keyword evidence="2" id="KW-0732">Signal</keyword>
<evidence type="ECO:0000256" key="1">
    <source>
        <dbReference type="SAM" id="MobiDB-lite"/>
    </source>
</evidence>
<proteinExistence type="predicted"/>
<dbReference type="Gene3D" id="3.90.76.10">
    <property type="entry name" value="Dipeptide-binding Protein, Domain 1"/>
    <property type="match status" value="1"/>
</dbReference>
<comment type="caution">
    <text evidence="4">The sequence shown here is derived from an EMBL/GenBank/DDBJ whole genome shotgun (WGS) entry which is preliminary data.</text>
</comment>
<evidence type="ECO:0000256" key="2">
    <source>
        <dbReference type="SAM" id="SignalP"/>
    </source>
</evidence>
<feature type="domain" description="Solute-binding protein family 5" evidence="3">
    <location>
        <begin position="116"/>
        <end position="481"/>
    </location>
</feature>
<dbReference type="RefSeq" id="WP_311422949.1">
    <property type="nucleotide sequence ID" value="NZ_JAVREH010000010.1"/>
</dbReference>
<feature type="compositionally biased region" description="Low complexity" evidence="1">
    <location>
        <begin position="24"/>
        <end position="38"/>
    </location>
</feature>
<name>A0ABU2J9X6_9ACTN</name>
<protein>
    <submittedName>
        <fullName evidence="4">ABC transporter family substrate-binding protein</fullName>
    </submittedName>
</protein>
<dbReference type="SUPFAM" id="SSF53850">
    <property type="entry name" value="Periplasmic binding protein-like II"/>
    <property type="match status" value="1"/>
</dbReference>
<dbReference type="Proteomes" id="UP001183176">
    <property type="component" value="Unassembled WGS sequence"/>
</dbReference>
<dbReference type="PANTHER" id="PTHR30290">
    <property type="entry name" value="PERIPLASMIC BINDING COMPONENT OF ABC TRANSPORTER"/>
    <property type="match status" value="1"/>
</dbReference>
<evidence type="ECO:0000313" key="5">
    <source>
        <dbReference type="Proteomes" id="UP001183176"/>
    </source>
</evidence>
<dbReference type="PROSITE" id="PS51257">
    <property type="entry name" value="PROKAR_LIPOPROTEIN"/>
    <property type="match status" value="1"/>
</dbReference>
<feature type="signal peptide" evidence="2">
    <location>
        <begin position="1"/>
        <end position="21"/>
    </location>
</feature>
<dbReference type="Pfam" id="PF00496">
    <property type="entry name" value="SBP_bac_5"/>
    <property type="match status" value="1"/>
</dbReference>
<evidence type="ECO:0000259" key="3">
    <source>
        <dbReference type="Pfam" id="PF00496"/>
    </source>
</evidence>
<keyword evidence="5" id="KW-1185">Reference proteome</keyword>
<dbReference type="InterPro" id="IPR039424">
    <property type="entry name" value="SBP_5"/>
</dbReference>
<dbReference type="Gene3D" id="3.10.105.10">
    <property type="entry name" value="Dipeptide-binding Protein, Domain 3"/>
    <property type="match status" value="1"/>
</dbReference>
<evidence type="ECO:0000313" key="4">
    <source>
        <dbReference type="EMBL" id="MDT0261795.1"/>
    </source>
</evidence>
<dbReference type="InterPro" id="IPR000914">
    <property type="entry name" value="SBP_5_dom"/>
</dbReference>
<dbReference type="EMBL" id="JAVREH010000010">
    <property type="protein sequence ID" value="MDT0261795.1"/>
    <property type="molecule type" value="Genomic_DNA"/>
</dbReference>
<dbReference type="PANTHER" id="PTHR30290:SF65">
    <property type="entry name" value="MONOACYL PHOSPHATIDYLINOSITOL TETRAMANNOSIDE-BINDING PROTEIN LPQW-RELATED"/>
    <property type="match status" value="1"/>
</dbReference>